<name>A0A6B2G2Q3_MYXSQ</name>
<evidence type="ECO:0000256" key="1">
    <source>
        <dbReference type="ARBA" id="ARBA00004575"/>
    </source>
</evidence>
<evidence type="ECO:0000256" key="4">
    <source>
        <dbReference type="ARBA" id="ARBA00022729"/>
    </source>
</evidence>
<evidence type="ECO:0000256" key="7">
    <source>
        <dbReference type="ARBA" id="ARBA00023242"/>
    </source>
</evidence>
<comment type="subcellular location">
    <subcellularLocation>
        <location evidence="1">Nucleus inner membrane</location>
        <topology evidence="1">Multi-pass membrane protein</topology>
        <orientation evidence="1">Nucleoplasmic side</orientation>
    </subcellularLocation>
</comment>
<dbReference type="InterPro" id="IPR019358">
    <property type="entry name" value="NEMP_fam"/>
</dbReference>
<keyword evidence="6" id="KW-0472">Membrane</keyword>
<evidence type="ECO:0000256" key="2">
    <source>
        <dbReference type="ARBA" id="ARBA00005748"/>
    </source>
</evidence>
<dbReference type="AlphaFoldDB" id="A0A6B2G2Q3"/>
<evidence type="ECO:0000256" key="5">
    <source>
        <dbReference type="ARBA" id="ARBA00022989"/>
    </source>
</evidence>
<evidence type="ECO:0000256" key="3">
    <source>
        <dbReference type="ARBA" id="ARBA00022692"/>
    </source>
</evidence>
<dbReference type="GO" id="GO:0005637">
    <property type="term" value="C:nuclear inner membrane"/>
    <property type="evidence" value="ECO:0007669"/>
    <property type="project" value="UniProtKB-SubCell"/>
</dbReference>
<evidence type="ECO:0000256" key="6">
    <source>
        <dbReference type="ARBA" id="ARBA00023136"/>
    </source>
</evidence>
<evidence type="ECO:0000313" key="8">
    <source>
        <dbReference type="EMBL" id="NDJ97850.1"/>
    </source>
</evidence>
<protein>
    <submittedName>
        <fullName evidence="8">Nuclear envelope integral membrane protein 1a (Trinotate prediction)</fullName>
    </submittedName>
</protein>
<keyword evidence="7" id="KW-0539">Nucleus</keyword>
<comment type="similarity">
    <text evidence="2">Belongs to the NEMP family.</text>
</comment>
<sequence>MIYLSSRQILGSLILILLTLISCKRQLLPTSFSFFKRTAPLNRKISMIEYEEIGKFETKNAIQGLRDYLKADSFRTTSILNKSHNKKGLLSFIEGADHLPLSEAINYEKEFSGLKDVLFTDSDDTSAVLSGVEETSTQSDIFTDDNSVDH</sequence>
<reference evidence="8" key="1">
    <citation type="submission" date="2018-11" db="EMBL/GenBank/DDBJ databases">
        <title>Myxobolus squamalis genome and transcriptome.</title>
        <authorList>
            <person name="Yahalomi D."/>
            <person name="Atkinson S.D."/>
            <person name="Neuhof M."/>
            <person name="Chang E.S."/>
            <person name="Philippe H."/>
            <person name="Cartwright P."/>
            <person name="Bartholomew J.L."/>
            <person name="Huchon D."/>
        </authorList>
    </citation>
    <scope>NUCLEOTIDE SEQUENCE</scope>
    <source>
        <strain evidence="8">71B08</strain>
        <tissue evidence="8">Whole</tissue>
    </source>
</reference>
<dbReference type="EMBL" id="GHBR01003751">
    <property type="protein sequence ID" value="NDJ97850.1"/>
    <property type="molecule type" value="Transcribed_RNA"/>
</dbReference>
<proteinExistence type="inferred from homology"/>
<dbReference type="PANTHER" id="PTHR13598">
    <property type="entry name" value="AT07567P-RELATED"/>
    <property type="match status" value="1"/>
</dbReference>
<keyword evidence="4" id="KW-0732">Signal</keyword>
<accession>A0A6B2G2Q3</accession>
<dbReference type="Pfam" id="PF10225">
    <property type="entry name" value="NEMP"/>
    <property type="match status" value="1"/>
</dbReference>
<keyword evidence="5" id="KW-1133">Transmembrane helix</keyword>
<organism evidence="8">
    <name type="scientific">Myxobolus squamalis</name>
    <name type="common">Myxosporean</name>
    <dbReference type="NCBI Taxonomy" id="59785"/>
    <lineage>
        <taxon>Eukaryota</taxon>
        <taxon>Metazoa</taxon>
        <taxon>Cnidaria</taxon>
        <taxon>Myxozoa</taxon>
        <taxon>Myxosporea</taxon>
        <taxon>Bivalvulida</taxon>
        <taxon>Platysporina</taxon>
        <taxon>Myxobolidae</taxon>
        <taxon>Myxobolus</taxon>
    </lineage>
</organism>
<dbReference type="PROSITE" id="PS51257">
    <property type="entry name" value="PROKAR_LIPOPROTEIN"/>
    <property type="match status" value="1"/>
</dbReference>
<keyword evidence="3" id="KW-0812">Transmembrane</keyword>
<dbReference type="PANTHER" id="PTHR13598:SF1">
    <property type="entry name" value="AT07567P-RELATED"/>
    <property type="match status" value="1"/>
</dbReference>